<evidence type="ECO:0000256" key="3">
    <source>
        <dbReference type="SAM" id="MobiDB-lite"/>
    </source>
</evidence>
<protein>
    <recommendedName>
        <fullName evidence="5">Syntaxin 6/10/61 N-terminal domain-containing protein</fullName>
    </recommendedName>
</protein>
<proteinExistence type="predicted"/>
<evidence type="ECO:0000256" key="2">
    <source>
        <dbReference type="ARBA" id="ARBA00046280"/>
    </source>
</evidence>
<dbReference type="Pfam" id="PF09177">
    <property type="entry name" value="STX6_10_61_N"/>
    <property type="match status" value="1"/>
</dbReference>
<evidence type="ECO:0000313" key="6">
    <source>
        <dbReference type="EMBL" id="KAK1262860.1"/>
    </source>
</evidence>
<dbReference type="AlphaFoldDB" id="A0AAV9AF17"/>
<organism evidence="6 7">
    <name type="scientific">Acorus gramineus</name>
    <name type="common">Dwarf sweet flag</name>
    <dbReference type="NCBI Taxonomy" id="55184"/>
    <lineage>
        <taxon>Eukaryota</taxon>
        <taxon>Viridiplantae</taxon>
        <taxon>Streptophyta</taxon>
        <taxon>Embryophyta</taxon>
        <taxon>Tracheophyta</taxon>
        <taxon>Spermatophyta</taxon>
        <taxon>Magnoliopsida</taxon>
        <taxon>Liliopsida</taxon>
        <taxon>Acoraceae</taxon>
        <taxon>Acorus</taxon>
    </lineage>
</organism>
<gene>
    <name evidence="6" type="ORF">QJS04_geneDACA008505</name>
</gene>
<feature type="compositionally biased region" description="Basic and acidic residues" evidence="3">
    <location>
        <begin position="191"/>
        <end position="209"/>
    </location>
</feature>
<keyword evidence="4" id="KW-0812">Transmembrane</keyword>
<dbReference type="SUPFAM" id="SSF47661">
    <property type="entry name" value="t-snare proteins"/>
    <property type="match status" value="1"/>
</dbReference>
<dbReference type="InterPro" id="IPR015260">
    <property type="entry name" value="Syntaxin-6/10/61_N"/>
</dbReference>
<evidence type="ECO:0000256" key="1">
    <source>
        <dbReference type="ARBA" id="ARBA00022927"/>
    </source>
</evidence>
<feature type="transmembrane region" description="Helical" evidence="4">
    <location>
        <begin position="351"/>
        <end position="371"/>
    </location>
</feature>
<comment type="subcellular location">
    <subcellularLocation>
        <location evidence="2">Endomembrane system</location>
        <topology evidence="2">Single-pass type IV membrane protein</topology>
    </subcellularLocation>
</comment>
<evidence type="ECO:0000313" key="7">
    <source>
        <dbReference type="Proteomes" id="UP001179952"/>
    </source>
</evidence>
<keyword evidence="1" id="KW-0653">Protein transport</keyword>
<dbReference type="GO" id="GO:0012505">
    <property type="term" value="C:endomembrane system"/>
    <property type="evidence" value="ECO:0007669"/>
    <property type="project" value="UniProtKB-SubCell"/>
</dbReference>
<accession>A0AAV9AF17</accession>
<dbReference type="PANTHER" id="PTHR34949">
    <property type="entry name" value="OS05G0443700 PROTEIN"/>
    <property type="match status" value="1"/>
</dbReference>
<keyword evidence="7" id="KW-1185">Reference proteome</keyword>
<feature type="domain" description="Syntaxin 6/10/61 N-terminal" evidence="5">
    <location>
        <begin position="11"/>
        <end position="112"/>
    </location>
</feature>
<dbReference type="Proteomes" id="UP001179952">
    <property type="component" value="Unassembled WGS sequence"/>
</dbReference>
<dbReference type="GO" id="GO:0015031">
    <property type="term" value="P:protein transport"/>
    <property type="evidence" value="ECO:0007669"/>
    <property type="project" value="UniProtKB-KW"/>
</dbReference>
<dbReference type="PANTHER" id="PTHR34949:SF2">
    <property type="entry name" value="OS05G0443700 PROTEIN"/>
    <property type="match status" value="1"/>
</dbReference>
<dbReference type="InterPro" id="IPR010989">
    <property type="entry name" value="SNARE"/>
</dbReference>
<keyword evidence="4" id="KW-0472">Membrane</keyword>
<keyword evidence="1" id="KW-0813">Transport</keyword>
<evidence type="ECO:0000256" key="4">
    <source>
        <dbReference type="SAM" id="Phobius"/>
    </source>
</evidence>
<evidence type="ECO:0000259" key="5">
    <source>
        <dbReference type="Pfam" id="PF09177"/>
    </source>
</evidence>
<reference evidence="6" key="2">
    <citation type="submission" date="2023-06" db="EMBL/GenBank/DDBJ databases">
        <authorList>
            <person name="Ma L."/>
            <person name="Liu K.-W."/>
            <person name="Li Z."/>
            <person name="Hsiao Y.-Y."/>
            <person name="Qi Y."/>
            <person name="Fu T."/>
            <person name="Tang G."/>
            <person name="Zhang D."/>
            <person name="Sun W.-H."/>
            <person name="Liu D.-K."/>
            <person name="Li Y."/>
            <person name="Chen G.-Z."/>
            <person name="Liu X.-D."/>
            <person name="Liao X.-Y."/>
            <person name="Jiang Y.-T."/>
            <person name="Yu X."/>
            <person name="Hao Y."/>
            <person name="Huang J."/>
            <person name="Zhao X.-W."/>
            <person name="Ke S."/>
            <person name="Chen Y.-Y."/>
            <person name="Wu W.-L."/>
            <person name="Hsu J.-L."/>
            <person name="Lin Y.-F."/>
            <person name="Huang M.-D."/>
            <person name="Li C.-Y."/>
            <person name="Huang L."/>
            <person name="Wang Z.-W."/>
            <person name="Zhao X."/>
            <person name="Zhong W.-Y."/>
            <person name="Peng D.-H."/>
            <person name="Ahmad S."/>
            <person name="Lan S."/>
            <person name="Zhang J.-S."/>
            <person name="Tsai W.-C."/>
            <person name="Van De Peer Y."/>
            <person name="Liu Z.-J."/>
        </authorList>
    </citation>
    <scope>NUCLEOTIDE SEQUENCE</scope>
    <source>
        <strain evidence="6">SCP</strain>
        <tissue evidence="6">Leaves</tissue>
    </source>
</reference>
<name>A0AAV9AF17_ACOGR</name>
<sequence>MAAGFNRWESDPLFSAAEVVQDSADRMESLLRIVLHQQSLVNGDVLDPKLYHSIECHKRDLVTALETTKWQLEDFERALYVSPSSNKSHMKRDVSSRHSQFVRAIREQIAGVEQSLEDSPTKDITGNQNWVNLNKHDRDGLALFLSGGESMDNQVRYGVENGILRSFLDPNSNGDEIVELKTEELEGLEVNDAKNSEEKNKSRNVESHYPKQFSSEQPPEVSDGDRNCEVWADSRELDLELGNSGEKFSSSDNRVKRFVGYLSSFSLPIVNKMNRSFTKKRKDGEVLDDYAANVEGRTLSSCHDMSQVEQRNYNCIPLGSSFRDAMQLENWIGPLRRRMQRSQYLIRYNRLPVRSASAVLVTVIVFGLFVLRGV</sequence>
<reference evidence="6" key="1">
    <citation type="journal article" date="2023" name="Nat. Commun.">
        <title>Diploid and tetraploid genomes of Acorus and the evolution of monocots.</title>
        <authorList>
            <person name="Ma L."/>
            <person name="Liu K.W."/>
            <person name="Li Z."/>
            <person name="Hsiao Y.Y."/>
            <person name="Qi Y."/>
            <person name="Fu T."/>
            <person name="Tang G.D."/>
            <person name="Zhang D."/>
            <person name="Sun W.H."/>
            <person name="Liu D.K."/>
            <person name="Li Y."/>
            <person name="Chen G.Z."/>
            <person name="Liu X.D."/>
            <person name="Liao X.Y."/>
            <person name="Jiang Y.T."/>
            <person name="Yu X."/>
            <person name="Hao Y."/>
            <person name="Huang J."/>
            <person name="Zhao X.W."/>
            <person name="Ke S."/>
            <person name="Chen Y.Y."/>
            <person name="Wu W.L."/>
            <person name="Hsu J.L."/>
            <person name="Lin Y.F."/>
            <person name="Huang M.D."/>
            <person name="Li C.Y."/>
            <person name="Huang L."/>
            <person name="Wang Z.W."/>
            <person name="Zhao X."/>
            <person name="Zhong W.Y."/>
            <person name="Peng D.H."/>
            <person name="Ahmad S."/>
            <person name="Lan S."/>
            <person name="Zhang J.S."/>
            <person name="Tsai W.C."/>
            <person name="Van de Peer Y."/>
            <person name="Liu Z.J."/>
        </authorList>
    </citation>
    <scope>NUCLEOTIDE SEQUENCE</scope>
    <source>
        <strain evidence="6">SCP</strain>
    </source>
</reference>
<dbReference type="GO" id="GO:0048193">
    <property type="term" value="P:Golgi vesicle transport"/>
    <property type="evidence" value="ECO:0007669"/>
    <property type="project" value="InterPro"/>
</dbReference>
<dbReference type="Gene3D" id="1.20.58.90">
    <property type="match status" value="1"/>
</dbReference>
<dbReference type="CDD" id="cd21442">
    <property type="entry name" value="SNARE_NTD_STX6-like"/>
    <property type="match status" value="1"/>
</dbReference>
<dbReference type="EMBL" id="JAUJYN010000009">
    <property type="protein sequence ID" value="KAK1262860.1"/>
    <property type="molecule type" value="Genomic_DNA"/>
</dbReference>
<comment type="caution">
    <text evidence="6">The sequence shown here is derived from an EMBL/GenBank/DDBJ whole genome shotgun (WGS) entry which is preliminary data.</text>
</comment>
<keyword evidence="4" id="KW-1133">Transmembrane helix</keyword>
<feature type="region of interest" description="Disordered" evidence="3">
    <location>
        <begin position="188"/>
        <end position="226"/>
    </location>
</feature>
<dbReference type="GO" id="GO:0016020">
    <property type="term" value="C:membrane"/>
    <property type="evidence" value="ECO:0007669"/>
    <property type="project" value="InterPro"/>
</dbReference>